<name>A0A9P1IWK1_9PELO</name>
<dbReference type="AlphaFoldDB" id="A0A9P1IWK1"/>
<keyword evidence="2" id="KW-1133">Transmembrane helix</keyword>
<feature type="transmembrane region" description="Helical" evidence="2">
    <location>
        <begin position="27"/>
        <end position="49"/>
    </location>
</feature>
<dbReference type="OrthoDB" id="5796343at2759"/>
<evidence type="ECO:0000256" key="1">
    <source>
        <dbReference type="SAM" id="MobiDB-lite"/>
    </source>
</evidence>
<keyword evidence="4" id="KW-1185">Reference proteome</keyword>
<keyword evidence="2" id="KW-0472">Membrane</keyword>
<gene>
    <name evidence="3" type="ORF">CAMP_LOCUS16242</name>
</gene>
<evidence type="ECO:0000256" key="2">
    <source>
        <dbReference type="SAM" id="Phobius"/>
    </source>
</evidence>
<feature type="compositionally biased region" description="Basic and acidic residues" evidence="1">
    <location>
        <begin position="11"/>
        <end position="20"/>
    </location>
</feature>
<keyword evidence="2" id="KW-0812">Transmembrane</keyword>
<feature type="compositionally biased region" description="Polar residues" evidence="1">
    <location>
        <begin position="1"/>
        <end position="10"/>
    </location>
</feature>
<comment type="caution">
    <text evidence="3">The sequence shown here is derived from an EMBL/GenBank/DDBJ whole genome shotgun (WGS) entry which is preliminary data.</text>
</comment>
<protein>
    <submittedName>
        <fullName evidence="3">Uncharacterized protein</fullName>
    </submittedName>
</protein>
<evidence type="ECO:0000313" key="3">
    <source>
        <dbReference type="EMBL" id="CAI5453605.1"/>
    </source>
</evidence>
<proteinExistence type="predicted"/>
<dbReference type="EMBL" id="CANHGI010000005">
    <property type="protein sequence ID" value="CAI5453605.1"/>
    <property type="molecule type" value="Genomic_DNA"/>
</dbReference>
<accession>A0A9P1IWK1</accession>
<sequence>MMEKLTTTAFQKEHLEKQQNPDEESDWILTSIISIGCLLFLIIAIKLCYNYSRKFPEQKNDPEELANLNVHGISFKGTRGVRYSVA</sequence>
<organism evidence="3 4">
    <name type="scientific">Caenorhabditis angaria</name>
    <dbReference type="NCBI Taxonomy" id="860376"/>
    <lineage>
        <taxon>Eukaryota</taxon>
        <taxon>Metazoa</taxon>
        <taxon>Ecdysozoa</taxon>
        <taxon>Nematoda</taxon>
        <taxon>Chromadorea</taxon>
        <taxon>Rhabditida</taxon>
        <taxon>Rhabditina</taxon>
        <taxon>Rhabditomorpha</taxon>
        <taxon>Rhabditoidea</taxon>
        <taxon>Rhabditidae</taxon>
        <taxon>Peloderinae</taxon>
        <taxon>Caenorhabditis</taxon>
    </lineage>
</organism>
<feature type="region of interest" description="Disordered" evidence="1">
    <location>
        <begin position="1"/>
        <end position="22"/>
    </location>
</feature>
<reference evidence="3" key="1">
    <citation type="submission" date="2022-11" db="EMBL/GenBank/DDBJ databases">
        <authorList>
            <person name="Kikuchi T."/>
        </authorList>
    </citation>
    <scope>NUCLEOTIDE SEQUENCE</scope>
    <source>
        <strain evidence="3">PS1010</strain>
    </source>
</reference>
<evidence type="ECO:0000313" key="4">
    <source>
        <dbReference type="Proteomes" id="UP001152747"/>
    </source>
</evidence>
<dbReference type="Proteomes" id="UP001152747">
    <property type="component" value="Unassembled WGS sequence"/>
</dbReference>